<dbReference type="Proteomes" id="UP001565242">
    <property type="component" value="Unassembled WGS sequence"/>
</dbReference>
<dbReference type="RefSeq" id="WP_369918605.1">
    <property type="nucleotide sequence ID" value="NZ_JBCLSQ010000020.1"/>
</dbReference>
<evidence type="ECO:0000256" key="1">
    <source>
        <dbReference type="SAM" id="Phobius"/>
    </source>
</evidence>
<sequence length="72" mass="7917">MKTKKRTRHGGFFSTLFDKNILVVGAAVAVVISANKHLNIKLLLSNAYRLSIKVAKSQAYVPQHQTSCSGFI</sequence>
<organism evidence="2 3">
    <name type="scientific">Lactococcus muris</name>
    <dbReference type="NCBI Taxonomy" id="2941330"/>
    <lineage>
        <taxon>Bacteria</taxon>
        <taxon>Bacillati</taxon>
        <taxon>Bacillota</taxon>
        <taxon>Bacilli</taxon>
        <taxon>Lactobacillales</taxon>
        <taxon>Streptococcaceae</taxon>
        <taxon>Lactococcus</taxon>
    </lineage>
</organism>
<protein>
    <submittedName>
        <fullName evidence="2">Uncharacterized protein</fullName>
    </submittedName>
</protein>
<keyword evidence="1" id="KW-1133">Transmembrane helix</keyword>
<keyword evidence="1" id="KW-0472">Membrane</keyword>
<feature type="transmembrane region" description="Helical" evidence="1">
    <location>
        <begin position="12"/>
        <end position="34"/>
    </location>
</feature>
<name>A0ABV4DE28_9LACT</name>
<accession>A0ABV4DE28</accession>
<gene>
    <name evidence="2" type="ORF">AALM99_08355</name>
</gene>
<dbReference type="EMBL" id="JBCLSQ010000020">
    <property type="protein sequence ID" value="MEY8538450.1"/>
    <property type="molecule type" value="Genomic_DNA"/>
</dbReference>
<evidence type="ECO:0000313" key="3">
    <source>
        <dbReference type="Proteomes" id="UP001565242"/>
    </source>
</evidence>
<comment type="caution">
    <text evidence="2">The sequence shown here is derived from an EMBL/GenBank/DDBJ whole genome shotgun (WGS) entry which is preliminary data.</text>
</comment>
<keyword evidence="3" id="KW-1185">Reference proteome</keyword>
<keyword evidence="1" id="KW-0812">Transmembrane</keyword>
<evidence type="ECO:0000313" key="2">
    <source>
        <dbReference type="EMBL" id="MEY8538450.1"/>
    </source>
</evidence>
<reference evidence="2 3" key="1">
    <citation type="submission" date="2024-03" db="EMBL/GenBank/DDBJ databases">
        <title>Mouse gut bacterial collection (mGBC) of GemPharmatech.</title>
        <authorList>
            <person name="He Y."/>
            <person name="Dong L."/>
            <person name="Wu D."/>
            <person name="Gao X."/>
            <person name="Lin Z."/>
        </authorList>
    </citation>
    <scope>NUCLEOTIDE SEQUENCE [LARGE SCALE GENOMIC DNA]</scope>
    <source>
        <strain evidence="2 3">20-218</strain>
    </source>
</reference>
<proteinExistence type="predicted"/>